<reference evidence="1 2" key="1">
    <citation type="journal article" date="2015" name="Genome Biol. Evol.">
        <title>Comparative Genomics of a Bacterivorous Green Alga Reveals Evolutionary Causalities and Consequences of Phago-Mixotrophic Mode of Nutrition.</title>
        <authorList>
            <person name="Burns J.A."/>
            <person name="Paasch A."/>
            <person name="Narechania A."/>
            <person name="Kim E."/>
        </authorList>
    </citation>
    <scope>NUCLEOTIDE SEQUENCE [LARGE SCALE GENOMIC DNA]</scope>
    <source>
        <strain evidence="1 2">PLY_AMNH</strain>
    </source>
</reference>
<evidence type="ECO:0008006" key="3">
    <source>
        <dbReference type="Google" id="ProtNLM"/>
    </source>
</evidence>
<dbReference type="Proteomes" id="UP001190700">
    <property type="component" value="Unassembled WGS sequence"/>
</dbReference>
<feature type="non-terminal residue" evidence="1">
    <location>
        <position position="428"/>
    </location>
</feature>
<gene>
    <name evidence="1" type="ORF">CYMTET_28498</name>
</gene>
<dbReference type="CDD" id="cd09275">
    <property type="entry name" value="RNase_HI_RT_DIRS1"/>
    <property type="match status" value="1"/>
</dbReference>
<comment type="caution">
    <text evidence="1">The sequence shown here is derived from an EMBL/GenBank/DDBJ whole genome shotgun (WGS) entry which is preliminary data.</text>
</comment>
<organism evidence="1 2">
    <name type="scientific">Cymbomonas tetramitiformis</name>
    <dbReference type="NCBI Taxonomy" id="36881"/>
    <lineage>
        <taxon>Eukaryota</taxon>
        <taxon>Viridiplantae</taxon>
        <taxon>Chlorophyta</taxon>
        <taxon>Pyramimonadophyceae</taxon>
        <taxon>Pyramimonadales</taxon>
        <taxon>Pyramimonadaceae</taxon>
        <taxon>Cymbomonas</taxon>
    </lineage>
</organism>
<name>A0AAE0FMV2_9CHLO</name>
<accession>A0AAE0FMV2</accession>
<proteinExistence type="predicted"/>
<sequence length="428" mass="47763">MLELCGQLKREKEKETKAIKGAKSLGKAPATDACCACLTPSQRDTLSWLGEARHPRTGENAEGSVARGGRRFESSPYFRISRGVKIRWRHGPPPAFDQRASPQEVTKQQRVWLGVDKERMPQSGEDSDVEEAAETGGTGCAAVPFKQINSPRVFCKFIEAWGCVLTLQQPARGFWLDEMRSMHIAHLELETVYTTVQAFLRGLEGKVVRLYCDNQAVVAMLSHFTSRNPDLMRWMRRLGCLLDLHNIELQAKYIRGEVSVWGDKGPGARTVDRRWFECADTQEGVHIVDRFVSKISADLLRNGEERPVLRGSGLSGVQLARGDQLASYRGGEEDDDATRAWCGITLQHYTEEGKAFVLYDDGDEETLKLSEETFRLIGDRQVMTELDVSEETFRLVGDGQVMTEPGENVSSVTGEVMTEPGENVSSVT</sequence>
<protein>
    <recommendedName>
        <fullName evidence="3">Reverse transcriptase RNase H-like domain-containing protein</fullName>
    </recommendedName>
</protein>
<keyword evidence="2" id="KW-1185">Reference proteome</keyword>
<dbReference type="AlphaFoldDB" id="A0AAE0FMV2"/>
<evidence type="ECO:0000313" key="1">
    <source>
        <dbReference type="EMBL" id="KAK3262659.1"/>
    </source>
</evidence>
<evidence type="ECO:0000313" key="2">
    <source>
        <dbReference type="Proteomes" id="UP001190700"/>
    </source>
</evidence>
<dbReference type="EMBL" id="LGRX02016036">
    <property type="protein sequence ID" value="KAK3262659.1"/>
    <property type="molecule type" value="Genomic_DNA"/>
</dbReference>